<dbReference type="RefSeq" id="XP_043040601.1">
    <property type="nucleotide sequence ID" value="XM_043177060.1"/>
</dbReference>
<evidence type="ECO:0000313" key="2">
    <source>
        <dbReference type="Proteomes" id="UP000812287"/>
    </source>
</evidence>
<organism evidence="1 2">
    <name type="scientific">Guyanagaster necrorhizus</name>
    <dbReference type="NCBI Taxonomy" id="856835"/>
    <lineage>
        <taxon>Eukaryota</taxon>
        <taxon>Fungi</taxon>
        <taxon>Dikarya</taxon>
        <taxon>Basidiomycota</taxon>
        <taxon>Agaricomycotina</taxon>
        <taxon>Agaricomycetes</taxon>
        <taxon>Agaricomycetidae</taxon>
        <taxon>Agaricales</taxon>
        <taxon>Marasmiineae</taxon>
        <taxon>Physalacriaceae</taxon>
        <taxon>Guyanagaster</taxon>
    </lineage>
</organism>
<sequence length="192" mass="21895">MKEFAKENVTARPRRLALILFAYSRVCQCRKFGWLRQPGRFLMQLGQRRIVNPALTVVTLTFKSELLAIFPSSRSQYFINYFMSSLPDIHSPSPEHFSFFLTDNIGTDTDTHSNSREKSCQQTASEKTVKVFHPPTSTRCRTDPTPGCATYHSLESRSQKLHFAAAPRISFKQIVDTQLLTDFSTDYGSLDS</sequence>
<name>A0A9P7VWE1_9AGAR</name>
<comment type="caution">
    <text evidence="1">The sequence shown here is derived from an EMBL/GenBank/DDBJ whole genome shotgun (WGS) entry which is preliminary data.</text>
</comment>
<keyword evidence="2" id="KW-1185">Reference proteome</keyword>
<evidence type="ECO:0000313" key="1">
    <source>
        <dbReference type="EMBL" id="KAG7447101.1"/>
    </source>
</evidence>
<dbReference type="GeneID" id="66099347"/>
<dbReference type="Proteomes" id="UP000812287">
    <property type="component" value="Unassembled WGS sequence"/>
</dbReference>
<dbReference type="EMBL" id="MU250532">
    <property type="protein sequence ID" value="KAG7447101.1"/>
    <property type="molecule type" value="Genomic_DNA"/>
</dbReference>
<dbReference type="AlphaFoldDB" id="A0A9P7VWE1"/>
<accession>A0A9P7VWE1</accession>
<proteinExistence type="predicted"/>
<reference evidence="1" key="1">
    <citation type="submission" date="2020-11" db="EMBL/GenBank/DDBJ databases">
        <title>Adaptations for nitrogen fixation in a non-lichenized fungal sporocarp promotes dispersal by wood-feeding termites.</title>
        <authorList>
            <consortium name="DOE Joint Genome Institute"/>
            <person name="Koch R.A."/>
            <person name="Yoon G."/>
            <person name="Arayal U."/>
            <person name="Lail K."/>
            <person name="Amirebrahimi M."/>
            <person name="Labutti K."/>
            <person name="Lipzen A."/>
            <person name="Riley R."/>
            <person name="Barry K."/>
            <person name="Henrissat B."/>
            <person name="Grigoriev I.V."/>
            <person name="Herr J.R."/>
            <person name="Aime M.C."/>
        </authorList>
    </citation>
    <scope>NUCLEOTIDE SEQUENCE</scope>
    <source>
        <strain evidence="1">MCA 3950</strain>
    </source>
</reference>
<protein>
    <submittedName>
        <fullName evidence="1">Uncharacterized protein</fullName>
    </submittedName>
</protein>
<gene>
    <name evidence="1" type="ORF">BT62DRAFT_1004677</name>
</gene>